<reference evidence="1" key="3">
    <citation type="submission" date="2021-01" db="EMBL/GenBank/DDBJ databases">
        <authorList>
            <consortium name="Genoscope - CEA"/>
            <person name="William W."/>
        </authorList>
    </citation>
    <scope>NUCLEOTIDE SEQUENCE</scope>
</reference>
<dbReference type="InterPro" id="IPR029063">
    <property type="entry name" value="SAM-dependent_MTases_sf"/>
</dbReference>
<accession>A0A078I821</accession>
<evidence type="ECO:0000313" key="1">
    <source>
        <dbReference type="EMBL" id="CAF1711465.1"/>
    </source>
</evidence>
<dbReference type="PaxDb" id="3708-A0A078I821"/>
<dbReference type="STRING" id="3708.A0A078I821"/>
<name>A0A078I821_BRANA</name>
<dbReference type="Gene3D" id="3.40.50.150">
    <property type="entry name" value="Vaccinia Virus protein VP39"/>
    <property type="match status" value="1"/>
</dbReference>
<reference evidence="2" key="2">
    <citation type="submission" date="2014-06" db="EMBL/GenBank/DDBJ databases">
        <authorList>
            <person name="Genoscope - CEA"/>
        </authorList>
    </citation>
    <scope>NUCLEOTIDE SEQUENCE</scope>
</reference>
<dbReference type="Proteomes" id="UP001295469">
    <property type="component" value="Chromosome C03"/>
</dbReference>
<dbReference type="Gramene" id="CDY46257">
    <property type="protein sequence ID" value="CDY46257"/>
    <property type="gene ID" value="GSBRNA2T00083602001"/>
</dbReference>
<reference evidence="2 3" key="1">
    <citation type="journal article" date="2014" name="Science">
        <title>Plant genetics. Early allopolyploid evolution in the post-Neolithic Brassica napus oilseed genome.</title>
        <authorList>
            <person name="Chalhoub B."/>
            <person name="Denoeud F."/>
            <person name="Liu S."/>
            <person name="Parkin I.A."/>
            <person name="Tang H."/>
            <person name="Wang X."/>
            <person name="Chiquet J."/>
            <person name="Belcram H."/>
            <person name="Tong C."/>
            <person name="Samans B."/>
            <person name="Correa M."/>
            <person name="Da Silva C."/>
            <person name="Just J."/>
            <person name="Falentin C."/>
            <person name="Koh C.S."/>
            <person name="Le Clainche I."/>
            <person name="Bernard M."/>
            <person name="Bento P."/>
            <person name="Noel B."/>
            <person name="Labadie K."/>
            <person name="Alberti A."/>
            <person name="Charles M."/>
            <person name="Arnaud D."/>
            <person name="Guo H."/>
            <person name="Daviaud C."/>
            <person name="Alamery S."/>
            <person name="Jabbari K."/>
            <person name="Zhao M."/>
            <person name="Edger P.P."/>
            <person name="Chelaifa H."/>
            <person name="Tack D."/>
            <person name="Lassalle G."/>
            <person name="Mestiri I."/>
            <person name="Schnel N."/>
            <person name="Le Paslier M.C."/>
            <person name="Fan G."/>
            <person name="Renault V."/>
            <person name="Bayer P.E."/>
            <person name="Golicz A.A."/>
            <person name="Manoli S."/>
            <person name="Lee T.H."/>
            <person name="Thi V.H."/>
            <person name="Chalabi S."/>
            <person name="Hu Q."/>
            <person name="Fan C."/>
            <person name="Tollenaere R."/>
            <person name="Lu Y."/>
            <person name="Battail C."/>
            <person name="Shen J."/>
            <person name="Sidebottom C.H."/>
            <person name="Wang X."/>
            <person name="Canaguier A."/>
            <person name="Chauveau A."/>
            <person name="Berard A."/>
            <person name="Deniot G."/>
            <person name="Guan M."/>
            <person name="Liu Z."/>
            <person name="Sun F."/>
            <person name="Lim Y.P."/>
            <person name="Lyons E."/>
            <person name="Town C.D."/>
            <person name="Bancroft I."/>
            <person name="Wang X."/>
            <person name="Meng J."/>
            <person name="Ma J."/>
            <person name="Pires J.C."/>
            <person name="King G.J."/>
            <person name="Brunel D."/>
            <person name="Delourme R."/>
            <person name="Renard M."/>
            <person name="Aury J.M."/>
            <person name="Adams K.L."/>
            <person name="Batley J."/>
            <person name="Snowdon R.J."/>
            <person name="Tost J."/>
            <person name="Edwards D."/>
            <person name="Zhou Y."/>
            <person name="Hua W."/>
            <person name="Sharpe A.G."/>
            <person name="Paterson A.H."/>
            <person name="Guan C."/>
            <person name="Wincker P."/>
        </authorList>
    </citation>
    <scope>NUCLEOTIDE SEQUENCE [LARGE SCALE GENOMIC DNA]</scope>
    <source>
        <strain evidence="3">cv. Darmor-bzh</strain>
    </source>
</reference>
<dbReference type="EMBL" id="HG994367">
    <property type="protein sequence ID" value="CAF1711465.1"/>
    <property type="molecule type" value="Genomic_DNA"/>
</dbReference>
<proteinExistence type="predicted"/>
<gene>
    <name evidence="2" type="primary">BnaC03g66180D</name>
    <name evidence="1" type="ORF">DARMORV10_C03P85840.1</name>
    <name evidence="2" type="ORF">GSBRNA2T00083602001</name>
</gene>
<dbReference type="AlphaFoldDB" id="A0A078I821"/>
<evidence type="ECO:0000313" key="3">
    <source>
        <dbReference type="Proteomes" id="UP000028999"/>
    </source>
</evidence>
<evidence type="ECO:0000313" key="2">
    <source>
        <dbReference type="EMBL" id="CDY46257.1"/>
    </source>
</evidence>
<protein>
    <submittedName>
        <fullName evidence="1">(rape) hypothetical protein</fullName>
    </submittedName>
    <submittedName>
        <fullName evidence="2">BnaC03g66180D protein</fullName>
    </submittedName>
</protein>
<organism evidence="2 3">
    <name type="scientific">Brassica napus</name>
    <name type="common">Rape</name>
    <dbReference type="NCBI Taxonomy" id="3708"/>
    <lineage>
        <taxon>Eukaryota</taxon>
        <taxon>Viridiplantae</taxon>
        <taxon>Streptophyta</taxon>
        <taxon>Embryophyta</taxon>
        <taxon>Tracheophyta</taxon>
        <taxon>Spermatophyta</taxon>
        <taxon>Magnoliopsida</taxon>
        <taxon>eudicotyledons</taxon>
        <taxon>Gunneridae</taxon>
        <taxon>Pentapetalae</taxon>
        <taxon>rosids</taxon>
        <taxon>malvids</taxon>
        <taxon>Brassicales</taxon>
        <taxon>Brassicaceae</taxon>
        <taxon>Brassiceae</taxon>
        <taxon>Brassica</taxon>
    </lineage>
</organism>
<dbReference type="EMBL" id="LK032656">
    <property type="protein sequence ID" value="CDY46257.1"/>
    <property type="molecule type" value="Genomic_DNA"/>
</dbReference>
<sequence>MATLDGVHRVLNPDGVFISIAFGQPHFRRPLFMDPKLTCSLEITLLAMDSIIFSIQR</sequence>
<keyword evidence="3" id="KW-1185">Reference proteome</keyword>
<dbReference type="Proteomes" id="UP000028999">
    <property type="component" value="Unassembled WGS sequence"/>
</dbReference>